<dbReference type="SUPFAM" id="SSF52540">
    <property type="entry name" value="P-loop containing nucleoside triphosphate hydrolases"/>
    <property type="match status" value="1"/>
</dbReference>
<reference evidence="3" key="1">
    <citation type="journal article" date="2010" name="Mol. Biosyst.">
        <title>Complete genome sequence and comparative analysis of Shewanella violacea, a psychrophilic and piezophilic bacterium from deep sea floor sediments.</title>
        <authorList>
            <person name="Aono E."/>
            <person name="Baba T."/>
            <person name="Ara T."/>
            <person name="Nishi T."/>
            <person name="Nakamichi T."/>
            <person name="Inamoto E."/>
            <person name="Toyonaga H."/>
            <person name="Hasegawa M."/>
            <person name="Takai Y."/>
            <person name="Okumura Y."/>
            <person name="Baba M."/>
            <person name="Tomita M."/>
            <person name="Kato C."/>
            <person name="Oshima T."/>
            <person name="Nakasone K."/>
            <person name="Mori H."/>
        </authorList>
    </citation>
    <scope>NUCLEOTIDE SEQUENCE [LARGE SCALE GENOMIC DNA]</scope>
    <source>
        <strain evidence="3">JCM 10179 / CIP 106290 / LMG 19151 / DSS12</strain>
    </source>
</reference>
<dbReference type="EMBL" id="AP011177">
    <property type="protein sequence ID" value="BAJ01906.1"/>
    <property type="molecule type" value="Genomic_DNA"/>
</dbReference>
<accession>D4ZJQ7</accession>
<dbReference type="AlphaFoldDB" id="D4ZJQ7"/>
<dbReference type="eggNOG" id="COG4928">
    <property type="taxonomic scope" value="Bacteria"/>
</dbReference>
<dbReference type="Pfam" id="PF07693">
    <property type="entry name" value="KAP_NTPase"/>
    <property type="match status" value="1"/>
</dbReference>
<evidence type="ECO:0000313" key="2">
    <source>
        <dbReference type="EMBL" id="BAJ01906.1"/>
    </source>
</evidence>
<organism evidence="2 3">
    <name type="scientific">Shewanella violacea (strain JCM 10179 / CIP 106290 / LMG 19151 / DSS12)</name>
    <dbReference type="NCBI Taxonomy" id="637905"/>
    <lineage>
        <taxon>Bacteria</taxon>
        <taxon>Pseudomonadati</taxon>
        <taxon>Pseudomonadota</taxon>
        <taxon>Gammaproteobacteria</taxon>
        <taxon>Alteromonadales</taxon>
        <taxon>Shewanellaceae</taxon>
        <taxon>Shewanella</taxon>
    </lineage>
</organism>
<evidence type="ECO:0000313" key="3">
    <source>
        <dbReference type="Proteomes" id="UP000002350"/>
    </source>
</evidence>
<dbReference type="Proteomes" id="UP000002350">
    <property type="component" value="Chromosome"/>
</dbReference>
<dbReference type="InterPro" id="IPR027417">
    <property type="entry name" value="P-loop_NTPase"/>
</dbReference>
<proteinExistence type="predicted"/>
<dbReference type="InterPro" id="IPR011646">
    <property type="entry name" value="KAP_P-loop"/>
</dbReference>
<dbReference type="KEGG" id="svo:SVI_1935"/>
<feature type="domain" description="KAP NTPase" evidence="1">
    <location>
        <begin position="53"/>
        <end position="308"/>
    </location>
</feature>
<protein>
    <recommendedName>
        <fullName evidence="1">KAP NTPase domain-containing protein</fullName>
    </recommendedName>
</protein>
<keyword evidence="3" id="KW-1185">Reference proteome</keyword>
<gene>
    <name evidence="2" type="ordered locus">SVI_1935</name>
</gene>
<dbReference type="Gene3D" id="3.40.50.300">
    <property type="entry name" value="P-loop containing nucleotide triphosphate hydrolases"/>
    <property type="match status" value="1"/>
</dbReference>
<evidence type="ECO:0000259" key="1">
    <source>
        <dbReference type="Pfam" id="PF07693"/>
    </source>
</evidence>
<name>D4ZJQ7_SHEVD</name>
<dbReference type="HOGENOM" id="CLU_039725_1_0_6"/>
<sequence length="557" mass="63419">MNVSLDWSASLEGTDDKGRAFTFPEDKLDRQKYAEFIVRFLADQGYNSTEGTPHNYVLNLNSEWGSGKTYFLKRLSEDLKDYYPTVYIDAWAQDYSEDPLMTVISSMIKQLRVQAGKSEDDPLFKAPRKLVGLLKAVAPAVARGLSKRYLGIDPAMIMDAADETGLESEELDDSGKPIDMGIAASNLVSHLIKEHDAKANAIDSIKINVEEWVEAVISADNTEHTKTEKRTYPAFIFIDELDRCRPSYAVEMLETIKHIFDIPGVVFVVGTDTEQLQHAVKAIYGEGFDARNYLGRFFNSRFTLRQPSFDDLLEVHCDLNKLSGAHFSDLGIQVWPENDAPQDNIANITAVLNCFKLSARPAIQIADRVIATIGNLPRGSKVDLLMLTILLCIREKDEAVYDDIVGYGDFKRAVKDYDSKLHLSEFMQVVYENEEKVQLNFNPVEVAPTFFTTIPNTYIETQYSLDLKDYFNLFSDFFDSKDITDLMFSSRQQKSDPLSQIANELINYQNRRDTKDNKKIIGKHWGDYTYYLGKFDKVKVKDYKDLVELSSSLDWLD</sequence>